<sequence length="47" mass="4773">MAGFFLATPGDLAGLHENAARPFISASRATGFGAEKAAIVNVAGIHF</sequence>
<proteinExistence type="predicted"/>
<protein>
    <submittedName>
        <fullName evidence="1">Uncharacterized protein</fullName>
    </submittedName>
</protein>
<dbReference type="EMBL" id="JBEPLM010000011">
    <property type="protein sequence ID" value="MET3595773.1"/>
    <property type="molecule type" value="Genomic_DNA"/>
</dbReference>
<dbReference type="Proteomes" id="UP001549036">
    <property type="component" value="Unassembled WGS sequence"/>
</dbReference>
<organism evidence="1 2">
    <name type="scientific">Mesorhizobium shonense</name>
    <dbReference type="NCBI Taxonomy" id="1209948"/>
    <lineage>
        <taxon>Bacteria</taxon>
        <taxon>Pseudomonadati</taxon>
        <taxon>Pseudomonadota</taxon>
        <taxon>Alphaproteobacteria</taxon>
        <taxon>Hyphomicrobiales</taxon>
        <taxon>Phyllobacteriaceae</taxon>
        <taxon>Mesorhizobium</taxon>
    </lineage>
</organism>
<gene>
    <name evidence="1" type="ORF">ABID26_005185</name>
</gene>
<name>A0ABV2HZQ5_9HYPH</name>
<reference evidence="1 2" key="1">
    <citation type="submission" date="2024-06" db="EMBL/GenBank/DDBJ databases">
        <title>Genomic Encyclopedia of Type Strains, Phase IV (KMG-IV): sequencing the most valuable type-strain genomes for metagenomic binning, comparative biology and taxonomic classification.</title>
        <authorList>
            <person name="Goeker M."/>
        </authorList>
    </citation>
    <scope>NUCLEOTIDE SEQUENCE [LARGE SCALE GENOMIC DNA]</scope>
    <source>
        <strain evidence="1 2">DSM 29846</strain>
    </source>
</reference>
<accession>A0ABV2HZQ5</accession>
<dbReference type="RefSeq" id="WP_189521228.1">
    <property type="nucleotide sequence ID" value="NZ_JBEPLM010000011.1"/>
</dbReference>
<evidence type="ECO:0000313" key="1">
    <source>
        <dbReference type="EMBL" id="MET3595773.1"/>
    </source>
</evidence>
<comment type="caution">
    <text evidence="1">The sequence shown here is derived from an EMBL/GenBank/DDBJ whole genome shotgun (WGS) entry which is preliminary data.</text>
</comment>
<evidence type="ECO:0000313" key="2">
    <source>
        <dbReference type="Proteomes" id="UP001549036"/>
    </source>
</evidence>
<keyword evidence="2" id="KW-1185">Reference proteome</keyword>